<proteinExistence type="predicted"/>
<dbReference type="EMBL" id="AWTV01000010">
    <property type="protein sequence ID" value="KIH87674.1"/>
    <property type="molecule type" value="Genomic_DNA"/>
</dbReference>
<sequence length="282" mass="31540">MDYKAPPQYSTPPPGQQAVYPPQGQPQYGSPSPQPVHAYPPQQTGVVQYGTPPPQQHAQAYPPQQHPQQFAPQQHPQQYPPQQHPQQYPPQQHPQQYPPQQHPQQHPQHPQHPQQPQQPQQRAIQQQPQQYAAQQPMQRAVVGAGPGVANKSEWNHSLMDCSPCDSCCLGTFLPCVLLGKTADRMRDPTMQGADSMNSDCMVFLAIHCFTGCGWIYIMMKRGEIRERFGIQGDGTADCCATYWCPCCSLIQQDNEVKTRTAHLVANPAQGYQAQPGMVMPQK</sequence>
<dbReference type="OrthoDB" id="1045822at2759"/>
<organism evidence="2 3">
    <name type="scientific">Sporothrix brasiliensis 5110</name>
    <dbReference type="NCBI Taxonomy" id="1398154"/>
    <lineage>
        <taxon>Eukaryota</taxon>
        <taxon>Fungi</taxon>
        <taxon>Dikarya</taxon>
        <taxon>Ascomycota</taxon>
        <taxon>Pezizomycotina</taxon>
        <taxon>Sordariomycetes</taxon>
        <taxon>Sordariomycetidae</taxon>
        <taxon>Ophiostomatales</taxon>
        <taxon>Ophiostomataceae</taxon>
        <taxon>Sporothrix</taxon>
    </lineage>
</organism>
<dbReference type="Proteomes" id="UP000031575">
    <property type="component" value="Unassembled WGS sequence"/>
</dbReference>
<comment type="caution">
    <text evidence="2">The sequence shown here is derived from an EMBL/GenBank/DDBJ whole genome shotgun (WGS) entry which is preliminary data.</text>
</comment>
<evidence type="ECO:0000313" key="2">
    <source>
        <dbReference type="EMBL" id="KIH87674.1"/>
    </source>
</evidence>
<accession>A0A0C2ENJ2</accession>
<name>A0A0C2ENJ2_9PEZI</name>
<feature type="compositionally biased region" description="Low complexity" evidence="1">
    <location>
        <begin position="56"/>
        <end position="77"/>
    </location>
</feature>
<reference evidence="2 3" key="1">
    <citation type="journal article" date="2014" name="BMC Genomics">
        <title>Comparative genomics of the major fungal agents of human and animal Sporotrichosis: Sporothrix schenckii and Sporothrix brasiliensis.</title>
        <authorList>
            <person name="Teixeira M.M."/>
            <person name="de Almeida L.G."/>
            <person name="Kubitschek-Barreira P."/>
            <person name="Alves F.L."/>
            <person name="Kioshima E.S."/>
            <person name="Abadio A.K."/>
            <person name="Fernandes L."/>
            <person name="Derengowski L.S."/>
            <person name="Ferreira K.S."/>
            <person name="Souza R.C."/>
            <person name="Ruiz J.C."/>
            <person name="de Andrade N.C."/>
            <person name="Paes H.C."/>
            <person name="Nicola A.M."/>
            <person name="Albuquerque P."/>
            <person name="Gerber A.L."/>
            <person name="Martins V.P."/>
            <person name="Peconick L.D."/>
            <person name="Neto A.V."/>
            <person name="Chaucanez C.B."/>
            <person name="Silva P.A."/>
            <person name="Cunha O.L."/>
            <person name="de Oliveira F.F."/>
            <person name="dos Santos T.C."/>
            <person name="Barros A.L."/>
            <person name="Soares M.A."/>
            <person name="de Oliveira L.M."/>
            <person name="Marini M.M."/>
            <person name="Villalobos-Duno H."/>
            <person name="Cunha M.M."/>
            <person name="de Hoog S."/>
            <person name="da Silveira J.F."/>
            <person name="Henrissat B."/>
            <person name="Nino-Vega G.A."/>
            <person name="Cisalpino P.S."/>
            <person name="Mora-Montes H.M."/>
            <person name="Almeida S.R."/>
            <person name="Stajich J.E."/>
            <person name="Lopes-Bezerra L.M."/>
            <person name="Vasconcelos A.T."/>
            <person name="Felipe M.S."/>
        </authorList>
    </citation>
    <scope>NUCLEOTIDE SEQUENCE [LARGE SCALE GENOMIC DNA]</scope>
    <source>
        <strain evidence="2 3">5110</strain>
    </source>
</reference>
<dbReference type="PANTHER" id="PTHR15907">
    <property type="entry name" value="DUF614 FAMILY PROTEIN-RELATED"/>
    <property type="match status" value="1"/>
</dbReference>
<evidence type="ECO:0000313" key="3">
    <source>
        <dbReference type="Proteomes" id="UP000031575"/>
    </source>
</evidence>
<evidence type="ECO:0000256" key="1">
    <source>
        <dbReference type="SAM" id="MobiDB-lite"/>
    </source>
</evidence>
<feature type="compositionally biased region" description="Low complexity" evidence="1">
    <location>
        <begin position="102"/>
        <end position="136"/>
    </location>
</feature>
<feature type="compositionally biased region" description="Low complexity" evidence="1">
    <location>
        <begin position="16"/>
        <end position="31"/>
    </location>
</feature>
<evidence type="ECO:0008006" key="4">
    <source>
        <dbReference type="Google" id="ProtNLM"/>
    </source>
</evidence>
<protein>
    <recommendedName>
        <fullName evidence="4">Plac8 family protein</fullName>
    </recommendedName>
</protein>
<dbReference type="AlphaFoldDB" id="A0A0C2ENJ2"/>
<dbReference type="RefSeq" id="XP_040615684.1">
    <property type="nucleotide sequence ID" value="XM_040763515.1"/>
</dbReference>
<feature type="compositionally biased region" description="Pro residues" evidence="1">
    <location>
        <begin position="78"/>
        <end position="101"/>
    </location>
</feature>
<keyword evidence="3" id="KW-1185">Reference proteome</keyword>
<feature type="region of interest" description="Disordered" evidence="1">
    <location>
        <begin position="1"/>
        <end position="139"/>
    </location>
</feature>
<gene>
    <name evidence="2" type="ORF">SPBR_05238</name>
</gene>
<dbReference type="InterPro" id="IPR006461">
    <property type="entry name" value="PLAC_motif_containing"/>
</dbReference>
<dbReference type="GeneID" id="63678436"/>
<dbReference type="NCBIfam" id="TIGR01571">
    <property type="entry name" value="A_thal_Cys_rich"/>
    <property type="match status" value="1"/>
</dbReference>
<dbReference type="HOGENOM" id="CLU_083147_2_0_1"/>
<dbReference type="VEuPathDB" id="FungiDB:SPBR_05238"/>
<dbReference type="Pfam" id="PF04749">
    <property type="entry name" value="PLAC8"/>
    <property type="match status" value="1"/>
</dbReference>